<evidence type="ECO:0000313" key="1">
    <source>
        <dbReference type="EMBL" id="PSW24459.1"/>
    </source>
</evidence>
<dbReference type="RefSeq" id="WP_048898970.1">
    <property type="nucleotide sequence ID" value="NZ_AP024853.1"/>
</dbReference>
<proteinExistence type="predicted"/>
<dbReference type="AlphaFoldDB" id="A0A0J8VBA1"/>
<protein>
    <submittedName>
        <fullName evidence="1">Uncharacterized protein</fullName>
    </submittedName>
</protein>
<accession>A0A0J8VBA1</accession>
<organism evidence="1 2">
    <name type="scientific">Photobacterium swingsii</name>
    <dbReference type="NCBI Taxonomy" id="680026"/>
    <lineage>
        <taxon>Bacteria</taxon>
        <taxon>Pseudomonadati</taxon>
        <taxon>Pseudomonadota</taxon>
        <taxon>Gammaproteobacteria</taxon>
        <taxon>Vibrionales</taxon>
        <taxon>Vibrionaceae</taxon>
        <taxon>Photobacterium</taxon>
    </lineage>
</organism>
<dbReference type="OrthoDB" id="9980565at2"/>
<gene>
    <name evidence="1" type="ORF">C9I94_10490</name>
</gene>
<dbReference type="EMBL" id="PYLZ01000005">
    <property type="protein sequence ID" value="PSW24459.1"/>
    <property type="molecule type" value="Genomic_DNA"/>
</dbReference>
<evidence type="ECO:0000313" key="2">
    <source>
        <dbReference type="Proteomes" id="UP000240481"/>
    </source>
</evidence>
<keyword evidence="2" id="KW-1185">Reference proteome</keyword>
<dbReference type="Proteomes" id="UP000240481">
    <property type="component" value="Unassembled WGS sequence"/>
</dbReference>
<name>A0A0J8VBA1_9GAMM</name>
<reference evidence="1 2" key="1">
    <citation type="submission" date="2018-01" db="EMBL/GenBank/DDBJ databases">
        <title>Whole genome sequencing of Histamine producing bacteria.</title>
        <authorList>
            <person name="Butler K."/>
        </authorList>
    </citation>
    <scope>NUCLEOTIDE SEQUENCE [LARGE SCALE GENOMIC DNA]</scope>
    <source>
        <strain evidence="1 2">DSM 24669</strain>
    </source>
</reference>
<sequence>MENISKKCKSVYEEASDNAAKYEYSKLKVEDLVIEHCLEKGFITPSDVTEKKRKYLLVKGFVEISLDAFRLVEDININDITQHNLNDYLEYKKKLSTRIIKGMSEKLLASLPDFR</sequence>
<comment type="caution">
    <text evidence="1">The sequence shown here is derived from an EMBL/GenBank/DDBJ whole genome shotgun (WGS) entry which is preliminary data.</text>
</comment>